<evidence type="ECO:0000259" key="6">
    <source>
        <dbReference type="Pfam" id="PF00082"/>
    </source>
</evidence>
<dbReference type="InterPro" id="IPR022398">
    <property type="entry name" value="Peptidase_S8_His-AS"/>
</dbReference>
<gene>
    <name evidence="8" type="ORF">AUC31_15235</name>
</gene>
<dbReference type="InterPro" id="IPR051048">
    <property type="entry name" value="Peptidase_S8/S53_subtilisin"/>
</dbReference>
<evidence type="ECO:0000256" key="5">
    <source>
        <dbReference type="PROSITE-ProRule" id="PRU01240"/>
    </source>
</evidence>
<dbReference type="GO" id="GO:0004252">
    <property type="term" value="F:serine-type endopeptidase activity"/>
    <property type="evidence" value="ECO:0007669"/>
    <property type="project" value="UniProtKB-UniRule"/>
</dbReference>
<keyword evidence="2 5" id="KW-0645">Protease</keyword>
<name>A0A0U2PDR8_9BACL</name>
<dbReference type="KEGG" id="prt:AUC31_15235"/>
<reference evidence="8" key="1">
    <citation type="submission" date="2016-01" db="EMBL/GenBank/DDBJ databases">
        <title>Complete genome of Planococcus rifietoensis type strain M8.</title>
        <authorList>
            <person name="See-Too W.S."/>
        </authorList>
    </citation>
    <scope>NUCLEOTIDE SEQUENCE [LARGE SCALE GENOMIC DNA]</scope>
    <source>
        <strain evidence="8">M8</strain>
    </source>
</reference>
<dbReference type="SUPFAM" id="SSF52743">
    <property type="entry name" value="Subtilisin-like"/>
    <property type="match status" value="1"/>
</dbReference>
<feature type="active site" description="Charge relay system" evidence="5">
    <location>
        <position position="336"/>
    </location>
</feature>
<dbReference type="Pfam" id="PF04122">
    <property type="entry name" value="CW_binding_2"/>
    <property type="match status" value="3"/>
</dbReference>
<keyword evidence="3 5" id="KW-0378">Hydrolase</keyword>
<feature type="active site" description="Charge relay system" evidence="5">
    <location>
        <position position="183"/>
    </location>
</feature>
<keyword evidence="4 5" id="KW-0720">Serine protease</keyword>
<feature type="domain" description="Bacterial Ig" evidence="7">
    <location>
        <begin position="399"/>
        <end position="479"/>
    </location>
</feature>
<dbReference type="EMBL" id="CP013659">
    <property type="protein sequence ID" value="ALS76471.1"/>
    <property type="molecule type" value="Genomic_DNA"/>
</dbReference>
<dbReference type="InterPro" id="IPR015500">
    <property type="entry name" value="Peptidase_S8_subtilisin-rel"/>
</dbReference>
<dbReference type="STRING" id="200991.AUC31_15235"/>
<dbReference type="InterPro" id="IPR036852">
    <property type="entry name" value="Peptidase_S8/S53_dom_sf"/>
</dbReference>
<dbReference type="InterPro" id="IPR023828">
    <property type="entry name" value="Peptidase_S8_Ser-AS"/>
</dbReference>
<evidence type="ECO:0000313" key="9">
    <source>
        <dbReference type="Proteomes" id="UP000067683"/>
    </source>
</evidence>
<dbReference type="PANTHER" id="PTHR43399">
    <property type="entry name" value="SUBTILISIN-RELATED"/>
    <property type="match status" value="1"/>
</dbReference>
<dbReference type="InterPro" id="IPR041498">
    <property type="entry name" value="Big_6"/>
</dbReference>
<dbReference type="Proteomes" id="UP000067683">
    <property type="component" value="Chromosome"/>
</dbReference>
<dbReference type="InterPro" id="IPR007253">
    <property type="entry name" value="Cell_wall-bd_2"/>
</dbReference>
<proteinExistence type="inferred from homology"/>
<evidence type="ECO:0000256" key="1">
    <source>
        <dbReference type="ARBA" id="ARBA00011073"/>
    </source>
</evidence>
<feature type="active site" description="Charge relay system" evidence="5">
    <location>
        <position position="154"/>
    </location>
</feature>
<evidence type="ECO:0000313" key="8">
    <source>
        <dbReference type="EMBL" id="ALS76471.1"/>
    </source>
</evidence>
<dbReference type="PRINTS" id="PR00723">
    <property type="entry name" value="SUBTILISIN"/>
</dbReference>
<feature type="domain" description="Peptidase S8/S53" evidence="6">
    <location>
        <begin position="147"/>
        <end position="384"/>
    </location>
</feature>
<protein>
    <recommendedName>
        <fullName evidence="10">Peptidase S8/S53 domain-containing protein</fullName>
    </recommendedName>
</protein>
<organism evidence="8 9">
    <name type="scientific">Planococcus rifietoensis</name>
    <dbReference type="NCBI Taxonomy" id="200991"/>
    <lineage>
        <taxon>Bacteria</taxon>
        <taxon>Bacillati</taxon>
        <taxon>Bacillota</taxon>
        <taxon>Bacilli</taxon>
        <taxon>Bacillales</taxon>
        <taxon>Caryophanaceae</taxon>
        <taxon>Planococcus</taxon>
    </lineage>
</organism>
<evidence type="ECO:0008006" key="10">
    <source>
        <dbReference type="Google" id="ProtNLM"/>
    </source>
</evidence>
<dbReference type="Gene3D" id="3.40.50.12090">
    <property type="match status" value="2"/>
</dbReference>
<dbReference type="InterPro" id="IPR000209">
    <property type="entry name" value="Peptidase_S8/S53_dom"/>
</dbReference>
<dbReference type="PROSITE" id="PS00138">
    <property type="entry name" value="SUBTILASE_SER"/>
    <property type="match status" value="1"/>
</dbReference>
<dbReference type="PANTHER" id="PTHR43399:SF4">
    <property type="entry name" value="CELL WALL-ASSOCIATED PROTEASE"/>
    <property type="match status" value="1"/>
</dbReference>
<dbReference type="AlphaFoldDB" id="A0A0U2PDR8"/>
<dbReference type="Pfam" id="PF00082">
    <property type="entry name" value="Peptidase_S8"/>
    <property type="match status" value="1"/>
</dbReference>
<keyword evidence="9" id="KW-1185">Reference proteome</keyword>
<comment type="similarity">
    <text evidence="1 5">Belongs to the peptidase S8 family.</text>
</comment>
<sequence length="768" mass="80690">MQEFTSHGKQTEGVDNLNTSKKIGITVLTGAAVFHAAGFALAEEANQTDRVIVTLEAGTSSQALTGETVDALNINTANKVVTVEVPEGQSVDDYIEQLGTSPSVANVEADHLLETTAVPNDPYYSFQYHHELIGSERAWTRTMGTTDVLVAVLDNGFDLDHPDLNGQIVSSYATATSISEDDHGTHVAGIIGAAHNNRTYGAGVAPDAGLLAIDVFEDELAYSSDVIEGIYYAADAGADVINMSLGNYFYSESYQKAIDYAHERGVLVIASSGNDFTDKTHYPSGYENVMAVGSTDRADRFSGFSNYGAEQDISAPGTGIWSTIAGGSFGSMSGTSMASPVVAGIAALVKANEPDLSNEEIEQRLYDTAVDLGAAGKDPYFGHGRIDAEAALMIFDIEQPAVSAVYDSSVEINGTLIQAVEDAVITVDNEGGEIARQEGYTGAGKFSMAIPKQAAGSVLTLTIRDRYGNQSEALEVTVKETEADELPGRISGIDRYQTAIAISQTGWESADTVVIATAGNFPDALAGGPLAYLEDAPILLTRSGAIHSETAVEIERLGAEKAIILGGSGAVSEAVEAELAEMNLATERIGGETRYETAAMIAEKLGSRRAVVANGLNFPDVLSVSPYAAKNGIPILLTRSDALPTETASALERYTSSLVIGGTGVVSEDVFGHLPNPERFGGKTRYDTGLEVATRLPLGDSRAFIATGLNFPDALTGSVLAAKNNAPILLVRPDNIPSATEQQLPTYRGFSIFGGTGAVSEDVKGMLK</sequence>
<evidence type="ECO:0000259" key="7">
    <source>
        <dbReference type="Pfam" id="PF17936"/>
    </source>
</evidence>
<accession>A0A0U2PDR8</accession>
<dbReference type="Gene3D" id="3.40.50.200">
    <property type="entry name" value="Peptidase S8/S53 domain"/>
    <property type="match status" value="1"/>
</dbReference>
<dbReference type="GO" id="GO:0006508">
    <property type="term" value="P:proteolysis"/>
    <property type="evidence" value="ECO:0007669"/>
    <property type="project" value="UniProtKB-KW"/>
</dbReference>
<dbReference type="PROSITE" id="PS00137">
    <property type="entry name" value="SUBTILASE_HIS"/>
    <property type="match status" value="1"/>
</dbReference>
<dbReference type="PROSITE" id="PS51892">
    <property type="entry name" value="SUBTILASE"/>
    <property type="match status" value="1"/>
</dbReference>
<evidence type="ECO:0000256" key="2">
    <source>
        <dbReference type="ARBA" id="ARBA00022670"/>
    </source>
</evidence>
<evidence type="ECO:0000256" key="4">
    <source>
        <dbReference type="ARBA" id="ARBA00022825"/>
    </source>
</evidence>
<dbReference type="Pfam" id="PF17936">
    <property type="entry name" value="Big_6"/>
    <property type="match status" value="1"/>
</dbReference>
<evidence type="ECO:0000256" key="3">
    <source>
        <dbReference type="ARBA" id="ARBA00022801"/>
    </source>
</evidence>
<dbReference type="OrthoDB" id="9798386at2"/>